<dbReference type="EMBL" id="CP004885">
    <property type="protein sequence ID" value="AGX87728.1"/>
    <property type="molecule type" value="Genomic_DNA"/>
</dbReference>
<accession>U5NBV8</accession>
<dbReference type="Proteomes" id="UP000017184">
    <property type="component" value="Chromosome"/>
</dbReference>
<evidence type="ECO:0000313" key="3">
    <source>
        <dbReference type="Proteomes" id="UP000017184"/>
    </source>
</evidence>
<dbReference type="AlphaFoldDB" id="U5NBV8"/>
<evidence type="ECO:0000313" key="2">
    <source>
        <dbReference type="EMBL" id="AGX87728.1"/>
    </source>
</evidence>
<dbReference type="HOGENOM" id="CLU_2394358_0_0_4"/>
<organism evidence="2 3">
    <name type="scientific">Candidatus Symbiobacter mobilis CR</name>
    <dbReference type="NCBI Taxonomy" id="946483"/>
    <lineage>
        <taxon>Bacteria</taxon>
        <taxon>Pseudomonadati</taxon>
        <taxon>Pseudomonadota</taxon>
        <taxon>Betaproteobacteria</taxon>
        <taxon>Burkholderiales</taxon>
        <taxon>Comamonadaceae</taxon>
    </lineage>
</organism>
<reference evidence="2 3" key="1">
    <citation type="journal article" date="2013" name="Genome Biol.">
        <title>Genomic analysis reveals key aspects of prokaryotic symbiosis in the phototrophic consortium "Chlorochromatium aggregatum".</title>
        <authorList>
            <person name="Liu Z."/>
            <person name="Muller J."/>
            <person name="Li T."/>
            <person name="Alvey R.M."/>
            <person name="Vogl K."/>
            <person name="Frigaard N.U."/>
            <person name="Rockwell N.C."/>
            <person name="Boyd E.S."/>
            <person name="Tomsho L.P."/>
            <person name="Schuster S.C."/>
            <person name="Henke P."/>
            <person name="Rohde M."/>
            <person name="Overmann J."/>
            <person name="Bryant D.A."/>
        </authorList>
    </citation>
    <scope>NUCLEOTIDE SEQUENCE [LARGE SCALE GENOMIC DNA]</scope>
    <source>
        <strain evidence="2">CR</strain>
    </source>
</reference>
<sequence>MDGSSAHGASSCKFIGYTNDTVHVELLPTACLARAGDESHPNHAQSSNPHRPIRRRLRTETFHAARDSRRNLILQYRATNAAKGIVHLHYRGR</sequence>
<evidence type="ECO:0000256" key="1">
    <source>
        <dbReference type="SAM" id="MobiDB-lite"/>
    </source>
</evidence>
<feature type="region of interest" description="Disordered" evidence="1">
    <location>
        <begin position="36"/>
        <end position="56"/>
    </location>
</feature>
<proteinExistence type="predicted"/>
<gene>
    <name evidence="2" type="ORF">Cenrod_1643</name>
</gene>
<dbReference type="STRING" id="946483.Cenrod_1643"/>
<dbReference type="KEGG" id="cbx:Cenrod_1643"/>
<name>U5NBV8_9BURK</name>
<protein>
    <submittedName>
        <fullName evidence="2">Uncharacterized protein</fullName>
    </submittedName>
</protein>
<keyword evidence="3" id="KW-1185">Reference proteome</keyword>